<evidence type="ECO:0000256" key="1">
    <source>
        <dbReference type="SAM" id="Phobius"/>
    </source>
</evidence>
<keyword evidence="1" id="KW-1133">Transmembrane helix</keyword>
<keyword evidence="3" id="KW-1185">Reference proteome</keyword>
<feature type="transmembrane region" description="Helical" evidence="1">
    <location>
        <begin position="102"/>
        <end position="125"/>
    </location>
</feature>
<keyword evidence="1" id="KW-0812">Transmembrane</keyword>
<organism evidence="2 3">
    <name type="scientific">Cotesia typhae</name>
    <dbReference type="NCBI Taxonomy" id="2053667"/>
    <lineage>
        <taxon>Eukaryota</taxon>
        <taxon>Metazoa</taxon>
        <taxon>Ecdysozoa</taxon>
        <taxon>Arthropoda</taxon>
        <taxon>Hexapoda</taxon>
        <taxon>Insecta</taxon>
        <taxon>Pterygota</taxon>
        <taxon>Neoptera</taxon>
        <taxon>Endopterygota</taxon>
        <taxon>Hymenoptera</taxon>
        <taxon>Apocrita</taxon>
        <taxon>Ichneumonoidea</taxon>
        <taxon>Braconidae</taxon>
        <taxon>Microgastrinae</taxon>
        <taxon>Cotesia</taxon>
    </lineage>
</organism>
<protein>
    <submittedName>
        <fullName evidence="2">Uncharacterized protein</fullName>
    </submittedName>
</protein>
<dbReference type="EMBL" id="JAAOIC020000039">
    <property type="protein sequence ID" value="KAG8039184.1"/>
    <property type="molecule type" value="Genomic_DNA"/>
</dbReference>
<reference evidence="2" key="2">
    <citation type="submission" date="2021-04" db="EMBL/GenBank/DDBJ databases">
        <title>Genome-wide patterns of bracovirus chromosomal integration into multiple host tissues during parasitism.</title>
        <authorList>
            <person name="Chebbi M.A.C."/>
        </authorList>
    </citation>
    <scope>NUCLEOTIDE SEQUENCE</scope>
    <source>
        <tissue evidence="2">Whole body</tissue>
    </source>
</reference>
<comment type="caution">
    <text evidence="2">The sequence shown here is derived from an EMBL/GenBank/DDBJ whole genome shotgun (WGS) entry which is preliminary data.</text>
</comment>
<proteinExistence type="predicted"/>
<gene>
    <name evidence="2" type="ORF">G9C98_003491</name>
</gene>
<evidence type="ECO:0000313" key="2">
    <source>
        <dbReference type="EMBL" id="KAG8039184.1"/>
    </source>
</evidence>
<keyword evidence="1" id="KW-0472">Membrane</keyword>
<dbReference type="AlphaFoldDB" id="A0A8J5VB81"/>
<feature type="transmembrane region" description="Helical" evidence="1">
    <location>
        <begin position="27"/>
        <end position="48"/>
    </location>
</feature>
<reference evidence="2" key="1">
    <citation type="submission" date="2020-03" db="EMBL/GenBank/DDBJ databases">
        <authorList>
            <person name="Chebbi M.A."/>
            <person name="Drezen J.M."/>
        </authorList>
    </citation>
    <scope>NUCLEOTIDE SEQUENCE</scope>
    <source>
        <tissue evidence="2">Whole body</tissue>
    </source>
</reference>
<accession>A0A8J5VB81</accession>
<name>A0A8J5VB81_9HYME</name>
<sequence>MFQNHEYSGYGDEPRRKREDNNKPNHVLLFTIINPVYPITVVQIYIILNDLFSDITFDSVESATRAKEALHGCDIYSGCCTLKIDFAKRWREYFWSLFYHQYFANAAIATDAILVLVSSQLGLMLHQPLYYFYFQLIASYPPQASSIPRSGILPYCVIPDMHQHSFIAISRLQPISL</sequence>
<dbReference type="OrthoDB" id="302770at2759"/>
<dbReference type="Proteomes" id="UP000729913">
    <property type="component" value="Unassembled WGS sequence"/>
</dbReference>
<evidence type="ECO:0000313" key="3">
    <source>
        <dbReference type="Proteomes" id="UP000729913"/>
    </source>
</evidence>